<keyword evidence="2" id="KW-1185">Reference proteome</keyword>
<dbReference type="eggNOG" id="ENOG502SQ6I">
    <property type="taxonomic scope" value="Eukaryota"/>
</dbReference>
<dbReference type="KEGG" id="bze:COCCADRAFT_24187"/>
<gene>
    <name evidence="1" type="ORF">COCCADRAFT_24187</name>
</gene>
<dbReference type="GeneID" id="19145556"/>
<dbReference type="HOGENOM" id="CLU_077197_0_0_1"/>
<accession>W6YDZ8</accession>
<dbReference type="AlphaFoldDB" id="W6YDZ8"/>
<sequence length="269" mass="30905">MATNDSTPVCSDWTYLHRASNVQYLPILGVGTVEVPTERLTNQFSVSDHGFLHLKKVLHVPDSICNVIGDTLDLDGHRVQIYPSEEAKGTISDSDCNNMAYFESNAPFYSVKFRNQPGGPKTGSECTSKERNFPVTDTNPPYTEFERRFLECCWDNESTFLSKHDLNIYNDEDCEKGRLILRELMREKGIYGESANEEGSDYDYDEDEFDDPAEFTSEQLKWIQTHYISNGAFMFSHGLNLNCYFDHVDAKEIVNVYLRKEKESHVVDR</sequence>
<dbReference type="Proteomes" id="UP000053841">
    <property type="component" value="Unassembled WGS sequence"/>
</dbReference>
<dbReference type="RefSeq" id="XP_007709763.1">
    <property type="nucleotide sequence ID" value="XM_007711573.1"/>
</dbReference>
<organism evidence="1 2">
    <name type="scientific">Cochliobolus carbonum (strain 26-R-13)</name>
    <name type="common">Maize leaf spot fungus</name>
    <name type="synonym">Bipolaris zeicola</name>
    <dbReference type="NCBI Taxonomy" id="930089"/>
    <lineage>
        <taxon>Eukaryota</taxon>
        <taxon>Fungi</taxon>
        <taxon>Dikarya</taxon>
        <taxon>Ascomycota</taxon>
        <taxon>Pezizomycotina</taxon>
        <taxon>Dothideomycetes</taxon>
        <taxon>Pleosporomycetidae</taxon>
        <taxon>Pleosporales</taxon>
        <taxon>Pleosporineae</taxon>
        <taxon>Pleosporaceae</taxon>
        <taxon>Bipolaris</taxon>
    </lineage>
</organism>
<reference evidence="1 2" key="1">
    <citation type="journal article" date="2013" name="PLoS Genet.">
        <title>Comparative genome structure, secondary metabolite, and effector coding capacity across Cochliobolus pathogens.</title>
        <authorList>
            <person name="Condon B.J."/>
            <person name="Leng Y."/>
            <person name="Wu D."/>
            <person name="Bushley K.E."/>
            <person name="Ohm R.A."/>
            <person name="Otillar R."/>
            <person name="Martin J."/>
            <person name="Schackwitz W."/>
            <person name="Grimwood J."/>
            <person name="MohdZainudin N."/>
            <person name="Xue C."/>
            <person name="Wang R."/>
            <person name="Manning V.A."/>
            <person name="Dhillon B."/>
            <person name="Tu Z.J."/>
            <person name="Steffenson B.J."/>
            <person name="Salamov A."/>
            <person name="Sun H."/>
            <person name="Lowry S."/>
            <person name="LaButti K."/>
            <person name="Han J."/>
            <person name="Copeland A."/>
            <person name="Lindquist E."/>
            <person name="Barry K."/>
            <person name="Schmutz J."/>
            <person name="Baker S.E."/>
            <person name="Ciuffetti L.M."/>
            <person name="Grigoriev I.V."/>
            <person name="Zhong S."/>
            <person name="Turgeon B.G."/>
        </authorList>
    </citation>
    <scope>NUCLEOTIDE SEQUENCE [LARGE SCALE GENOMIC DNA]</scope>
    <source>
        <strain evidence="1 2">26-R-13</strain>
    </source>
</reference>
<proteinExistence type="predicted"/>
<evidence type="ECO:0000313" key="1">
    <source>
        <dbReference type="EMBL" id="EUC35893.1"/>
    </source>
</evidence>
<dbReference type="PANTHER" id="PTHR40628">
    <property type="entry name" value="CHROMO DOMAIN-CONTAINING PROTEIN"/>
    <property type="match status" value="1"/>
</dbReference>
<protein>
    <submittedName>
        <fullName evidence="1">Uncharacterized protein</fullName>
    </submittedName>
</protein>
<dbReference type="OrthoDB" id="4232400at2759"/>
<dbReference type="EMBL" id="KI964568">
    <property type="protein sequence ID" value="EUC35893.1"/>
    <property type="molecule type" value="Genomic_DNA"/>
</dbReference>
<dbReference type="PANTHER" id="PTHR40628:SF1">
    <property type="entry name" value="CHROMO DOMAIN-CONTAINING PROTEIN"/>
    <property type="match status" value="1"/>
</dbReference>
<evidence type="ECO:0000313" key="2">
    <source>
        <dbReference type="Proteomes" id="UP000053841"/>
    </source>
</evidence>
<name>W6YDZ8_COCC2</name>